<proteinExistence type="predicted"/>
<evidence type="ECO:0000256" key="2">
    <source>
        <dbReference type="SAM" id="MobiDB-lite"/>
    </source>
</evidence>
<dbReference type="KEGG" id="ccar:109049206"/>
<reference evidence="3" key="1">
    <citation type="submission" date="2025-08" db="UniProtKB">
        <authorList>
            <consortium name="RefSeq"/>
        </authorList>
    </citation>
    <scope>IDENTIFICATION</scope>
    <source>
        <tissue evidence="3">Muscle</tissue>
    </source>
</reference>
<gene>
    <name evidence="3" type="primary">LOC109049206</name>
</gene>
<sequence>MARSKRKPSPRAAQSLLAKRESSRVRGNTRIDLGRAFERWTQFRDLKGFQSDPELAFFLLDRVCGEHLSQDNSSEPQRKRGSTSALKSEPSPDLQSTNVEVLEICYDVPPLLLYQPDKQAQPERLIEDSDPDVRMGYSAEQYCMMEQSSSSSTTTEEDHAVLWEERKEELAQTALRLEERLNAMRSLSDIASDPISMTRGIVDQKERKWVVNKSSLTGLFRACHQCGEPVQEFKTLTSGSLIRIQWECSKGHLMWLFPNHNPT</sequence>
<dbReference type="AlphaFoldDB" id="A0A9Q9VSY5"/>
<dbReference type="RefSeq" id="XP_042570620.1">
    <property type="nucleotide sequence ID" value="XM_042714686.1"/>
</dbReference>
<accession>A0A9Q9VSY5</accession>
<dbReference type="GeneID" id="109049206"/>
<feature type="coiled-coil region" evidence="1">
    <location>
        <begin position="160"/>
        <end position="187"/>
    </location>
</feature>
<evidence type="ECO:0000256" key="1">
    <source>
        <dbReference type="SAM" id="Coils"/>
    </source>
</evidence>
<dbReference type="Proteomes" id="UP001155660">
    <property type="component" value="Chromosome A24"/>
</dbReference>
<name>A0A9Q9VSY5_CYPCA</name>
<dbReference type="OrthoDB" id="9068259at2759"/>
<organism evidence="3">
    <name type="scientific">Cyprinus carpio</name>
    <name type="common">Common carp</name>
    <dbReference type="NCBI Taxonomy" id="7962"/>
    <lineage>
        <taxon>Eukaryota</taxon>
        <taxon>Metazoa</taxon>
        <taxon>Chordata</taxon>
        <taxon>Craniata</taxon>
        <taxon>Vertebrata</taxon>
        <taxon>Euteleostomi</taxon>
        <taxon>Actinopterygii</taxon>
        <taxon>Neopterygii</taxon>
        <taxon>Teleostei</taxon>
        <taxon>Ostariophysi</taxon>
        <taxon>Cypriniformes</taxon>
        <taxon>Cyprinidae</taxon>
        <taxon>Cyprininae</taxon>
        <taxon>Cyprinus</taxon>
    </lineage>
</organism>
<feature type="region of interest" description="Disordered" evidence="2">
    <location>
        <begin position="68"/>
        <end position="94"/>
    </location>
</feature>
<feature type="region of interest" description="Disordered" evidence="2">
    <location>
        <begin position="1"/>
        <end position="24"/>
    </location>
</feature>
<protein>
    <submittedName>
        <fullName evidence="3">Uncharacterized protein LOC109049206</fullName>
    </submittedName>
</protein>
<keyword evidence="1" id="KW-0175">Coiled coil</keyword>
<evidence type="ECO:0000313" key="3">
    <source>
        <dbReference type="RefSeq" id="XP_042570620.1"/>
    </source>
</evidence>